<reference evidence="2" key="1">
    <citation type="submission" date="2023-10" db="EMBL/GenBank/DDBJ databases">
        <title>Genome assembly of Pristionchus species.</title>
        <authorList>
            <person name="Yoshida K."/>
            <person name="Sommer R.J."/>
        </authorList>
    </citation>
    <scope>NUCLEOTIDE SEQUENCE</scope>
    <source>
        <strain evidence="2">RS0144</strain>
    </source>
</reference>
<dbReference type="AlphaFoldDB" id="A0AAV5TW41"/>
<keyword evidence="1" id="KW-1133">Transmembrane helix</keyword>
<name>A0AAV5TW41_9BILA</name>
<comment type="caution">
    <text evidence="2">The sequence shown here is derived from an EMBL/GenBank/DDBJ whole genome shotgun (WGS) entry which is preliminary data.</text>
</comment>
<dbReference type="Proteomes" id="UP001432027">
    <property type="component" value="Unassembled WGS sequence"/>
</dbReference>
<organism evidence="2 3">
    <name type="scientific">Pristionchus entomophagus</name>
    <dbReference type="NCBI Taxonomy" id="358040"/>
    <lineage>
        <taxon>Eukaryota</taxon>
        <taxon>Metazoa</taxon>
        <taxon>Ecdysozoa</taxon>
        <taxon>Nematoda</taxon>
        <taxon>Chromadorea</taxon>
        <taxon>Rhabditida</taxon>
        <taxon>Rhabditina</taxon>
        <taxon>Diplogasteromorpha</taxon>
        <taxon>Diplogasteroidea</taxon>
        <taxon>Neodiplogasteridae</taxon>
        <taxon>Pristionchus</taxon>
    </lineage>
</organism>
<evidence type="ECO:0000313" key="2">
    <source>
        <dbReference type="EMBL" id="GMS98451.1"/>
    </source>
</evidence>
<gene>
    <name evidence="2" type="ORF">PENTCL1PPCAC_20626</name>
</gene>
<keyword evidence="3" id="KW-1185">Reference proteome</keyword>
<keyword evidence="1" id="KW-0472">Membrane</keyword>
<feature type="non-terminal residue" evidence="2">
    <location>
        <position position="91"/>
    </location>
</feature>
<sequence>SDSCHLCLFLHNLYWTGPIYLLVLLRILHSTRFDRLLSIVPNLSLRRARLLYHRRSQTRRHTLLPCIRLLLQILFLQASHRRSFVRCCQLI</sequence>
<proteinExistence type="predicted"/>
<evidence type="ECO:0008006" key="4">
    <source>
        <dbReference type="Google" id="ProtNLM"/>
    </source>
</evidence>
<feature type="non-terminal residue" evidence="2">
    <location>
        <position position="1"/>
    </location>
</feature>
<keyword evidence="1" id="KW-0812">Transmembrane</keyword>
<evidence type="ECO:0000313" key="3">
    <source>
        <dbReference type="Proteomes" id="UP001432027"/>
    </source>
</evidence>
<dbReference type="EMBL" id="BTSX01000005">
    <property type="protein sequence ID" value="GMS98451.1"/>
    <property type="molecule type" value="Genomic_DNA"/>
</dbReference>
<accession>A0AAV5TW41</accession>
<protein>
    <recommendedName>
        <fullName evidence="4">G protein-coupled receptor</fullName>
    </recommendedName>
</protein>
<feature type="transmembrane region" description="Helical" evidence="1">
    <location>
        <begin position="12"/>
        <end position="28"/>
    </location>
</feature>
<evidence type="ECO:0000256" key="1">
    <source>
        <dbReference type="SAM" id="Phobius"/>
    </source>
</evidence>